<comment type="caution">
    <text evidence="1">The sequence shown here is derived from an EMBL/GenBank/DDBJ whole genome shotgun (WGS) entry which is preliminary data.</text>
</comment>
<name>A0A7X6I015_9ACTN</name>
<dbReference type="AlphaFoldDB" id="A0A7X6I015"/>
<keyword evidence="2" id="KW-1185">Reference proteome</keyword>
<protein>
    <submittedName>
        <fullName evidence="1">Uncharacterized protein</fullName>
    </submittedName>
</protein>
<organism evidence="1 2">
    <name type="scientific">Streptomyces lonarensis</name>
    <dbReference type="NCBI Taxonomy" id="700599"/>
    <lineage>
        <taxon>Bacteria</taxon>
        <taxon>Bacillati</taxon>
        <taxon>Actinomycetota</taxon>
        <taxon>Actinomycetes</taxon>
        <taxon>Kitasatosporales</taxon>
        <taxon>Streptomycetaceae</taxon>
        <taxon>Streptomyces</taxon>
    </lineage>
</organism>
<dbReference type="Proteomes" id="UP000578686">
    <property type="component" value="Unassembled WGS sequence"/>
</dbReference>
<proteinExistence type="predicted"/>
<dbReference type="EMBL" id="JAAVJD010000140">
    <property type="protein sequence ID" value="NJQ07216.1"/>
    <property type="molecule type" value="Genomic_DNA"/>
</dbReference>
<sequence>MALSVSAVLLLAILVFILIKKAGMKTLHAVVCILFGFYLANTNIAPTINEVTSSVGGMINSISF</sequence>
<evidence type="ECO:0000313" key="1">
    <source>
        <dbReference type="EMBL" id="NJQ07216.1"/>
    </source>
</evidence>
<evidence type="ECO:0000313" key="2">
    <source>
        <dbReference type="Proteomes" id="UP000578686"/>
    </source>
</evidence>
<dbReference type="RefSeq" id="WP_167933830.1">
    <property type="nucleotide sequence ID" value="NZ_BHZG01000045.1"/>
</dbReference>
<reference evidence="1 2" key="1">
    <citation type="submission" date="2020-03" db="EMBL/GenBank/DDBJ databases">
        <title>Draft genome of Streptomyces sp. ventii, isolated from the Axial Seamount in the Pacific Ocean, and resequencing of the two type strains Streptomyces lonarensis strain NCL 716 and Streptomyces bohaiensis strain 11A07.</title>
        <authorList>
            <person name="Loughran R.M."/>
            <person name="Pfannmuller K.M."/>
            <person name="Wasson B.J."/>
            <person name="Deadmond M.C."/>
            <person name="Paddock B.E."/>
            <person name="Koyack M.J."/>
            <person name="Gallegos D.A."/>
            <person name="Mitchell E.A."/>
            <person name="Ushijima B."/>
            <person name="Saw J.H."/>
            <person name="Mcphail K.L."/>
            <person name="Videau P."/>
        </authorList>
    </citation>
    <scope>NUCLEOTIDE SEQUENCE [LARGE SCALE GENOMIC DNA]</scope>
    <source>
        <strain evidence="1 2">NCL716</strain>
    </source>
</reference>
<gene>
    <name evidence="1" type="ORF">HCN56_16890</name>
</gene>
<accession>A0A7X6I015</accession>